<evidence type="ECO:0000256" key="3">
    <source>
        <dbReference type="ARBA" id="ARBA00012054"/>
    </source>
</evidence>
<accession>A0ABQ0L6N8</accession>
<dbReference type="Pfam" id="PF01202">
    <property type="entry name" value="SKI"/>
    <property type="match status" value="1"/>
</dbReference>
<keyword evidence="5" id="KW-0547">Nucleotide-binding</keyword>
<dbReference type="PANTHER" id="PTHR43442:SF3">
    <property type="entry name" value="GLUCONOKINASE-RELATED"/>
    <property type="match status" value="1"/>
</dbReference>
<evidence type="ECO:0000256" key="6">
    <source>
        <dbReference type="ARBA" id="ARBA00022777"/>
    </source>
</evidence>
<evidence type="ECO:0000313" key="12">
    <source>
        <dbReference type="Proteomes" id="UP000815677"/>
    </source>
</evidence>
<feature type="region of interest" description="Disordered" evidence="10">
    <location>
        <begin position="1"/>
        <end position="20"/>
    </location>
</feature>
<name>A0ABQ0L6N8_MYCCL</name>
<organism evidence="11 12">
    <name type="scientific">Mycena chlorophos</name>
    <name type="common">Agaric fungus</name>
    <name type="synonym">Agaricus chlorophos</name>
    <dbReference type="NCBI Taxonomy" id="658473"/>
    <lineage>
        <taxon>Eukaryota</taxon>
        <taxon>Fungi</taxon>
        <taxon>Dikarya</taxon>
        <taxon>Basidiomycota</taxon>
        <taxon>Agaricomycotina</taxon>
        <taxon>Agaricomycetes</taxon>
        <taxon>Agaricomycetidae</taxon>
        <taxon>Agaricales</taxon>
        <taxon>Marasmiineae</taxon>
        <taxon>Mycenaceae</taxon>
        <taxon>Mycena</taxon>
    </lineage>
</organism>
<keyword evidence="12" id="KW-1185">Reference proteome</keyword>
<protein>
    <recommendedName>
        <fullName evidence="3">gluconokinase</fullName>
        <ecNumber evidence="3">2.7.1.12</ecNumber>
    </recommendedName>
    <alternativeName>
        <fullName evidence="8">Gluconate kinase</fullName>
    </alternativeName>
</protein>
<evidence type="ECO:0000256" key="7">
    <source>
        <dbReference type="ARBA" id="ARBA00022840"/>
    </source>
</evidence>
<evidence type="ECO:0000313" key="11">
    <source>
        <dbReference type="EMBL" id="GAT46677.1"/>
    </source>
</evidence>
<evidence type="ECO:0000256" key="1">
    <source>
        <dbReference type="ARBA" id="ARBA00004875"/>
    </source>
</evidence>
<evidence type="ECO:0000256" key="9">
    <source>
        <dbReference type="ARBA" id="ARBA00048090"/>
    </source>
</evidence>
<comment type="pathway">
    <text evidence="1">Carbohydrate acid metabolism; D-gluconate degradation.</text>
</comment>
<dbReference type="Gene3D" id="3.40.50.300">
    <property type="entry name" value="P-loop containing nucleotide triphosphate hydrolases"/>
    <property type="match status" value="1"/>
</dbReference>
<dbReference type="PANTHER" id="PTHR43442">
    <property type="entry name" value="GLUCONOKINASE-RELATED"/>
    <property type="match status" value="1"/>
</dbReference>
<dbReference type="InterPro" id="IPR031322">
    <property type="entry name" value="Shikimate/glucono_kinase"/>
</dbReference>
<dbReference type="Proteomes" id="UP000815677">
    <property type="component" value="Unassembled WGS sequence"/>
</dbReference>
<feature type="region of interest" description="Disordered" evidence="10">
    <location>
        <begin position="161"/>
        <end position="182"/>
    </location>
</feature>
<comment type="similarity">
    <text evidence="2">Belongs to the gluconokinase GntK/GntV family.</text>
</comment>
<sequence length="263" mass="28134">MGPQTPTVPSERDTNTDIDVDDANIDLNNSEAIFNEPAFIVVMGVSGTGKSTLGTSLAAALGLPYIDGDDLHPQSNVDKMARGEPLSDADRAPWLRRIRGTAEEITGTGTGAGAAGLNAPELKPMTQDGKNKNTGGKNGVVVACSALRKVYRDVLRGKPAIATGTETQTEPATNGNDAGHHTDTDANVWPNALRTYFIFIDGARDVLLQRMEHRSGHFMKANMLDSQLALLEHPEGEEDVFVVSVNDTTAEQVEQVVAWLKTL</sequence>
<evidence type="ECO:0000256" key="2">
    <source>
        <dbReference type="ARBA" id="ARBA00008420"/>
    </source>
</evidence>
<proteinExistence type="inferred from homology"/>
<keyword evidence="7" id="KW-0067">ATP-binding</keyword>
<dbReference type="EMBL" id="DF842710">
    <property type="protein sequence ID" value="GAT46677.1"/>
    <property type="molecule type" value="Genomic_DNA"/>
</dbReference>
<gene>
    <name evidence="11" type="ORF">MCHLO_04178</name>
</gene>
<keyword evidence="4" id="KW-0808">Transferase</keyword>
<keyword evidence="6" id="KW-0418">Kinase</keyword>
<evidence type="ECO:0000256" key="5">
    <source>
        <dbReference type="ARBA" id="ARBA00022741"/>
    </source>
</evidence>
<comment type="catalytic activity">
    <reaction evidence="9">
        <text>D-gluconate + ATP = 6-phospho-D-gluconate + ADP + H(+)</text>
        <dbReference type="Rhea" id="RHEA:19433"/>
        <dbReference type="ChEBI" id="CHEBI:15378"/>
        <dbReference type="ChEBI" id="CHEBI:18391"/>
        <dbReference type="ChEBI" id="CHEBI:30616"/>
        <dbReference type="ChEBI" id="CHEBI:58759"/>
        <dbReference type="ChEBI" id="CHEBI:456216"/>
        <dbReference type="EC" id="2.7.1.12"/>
    </reaction>
</comment>
<dbReference type="SUPFAM" id="SSF52540">
    <property type="entry name" value="P-loop containing nucleoside triphosphate hydrolases"/>
    <property type="match status" value="1"/>
</dbReference>
<reference evidence="11" key="1">
    <citation type="submission" date="2014-09" db="EMBL/GenBank/DDBJ databases">
        <title>Genome sequence of the luminous mushroom Mycena chlorophos for searching fungal bioluminescence genes.</title>
        <authorList>
            <person name="Tanaka Y."/>
            <person name="Kasuga D."/>
            <person name="Oba Y."/>
            <person name="Hase S."/>
            <person name="Sato K."/>
            <person name="Oba Y."/>
            <person name="Sakakibara Y."/>
        </authorList>
    </citation>
    <scope>NUCLEOTIDE SEQUENCE</scope>
</reference>
<evidence type="ECO:0000256" key="4">
    <source>
        <dbReference type="ARBA" id="ARBA00022679"/>
    </source>
</evidence>
<feature type="compositionally biased region" description="Polar residues" evidence="10">
    <location>
        <begin position="164"/>
        <end position="176"/>
    </location>
</feature>
<evidence type="ECO:0000256" key="10">
    <source>
        <dbReference type="SAM" id="MobiDB-lite"/>
    </source>
</evidence>
<dbReference type="CDD" id="cd02021">
    <property type="entry name" value="GntK"/>
    <property type="match status" value="1"/>
</dbReference>
<dbReference type="EC" id="2.7.1.12" evidence="3"/>
<evidence type="ECO:0000256" key="8">
    <source>
        <dbReference type="ARBA" id="ARBA00029835"/>
    </source>
</evidence>
<dbReference type="InterPro" id="IPR006001">
    <property type="entry name" value="Therm_gnt_kin"/>
</dbReference>
<dbReference type="InterPro" id="IPR027417">
    <property type="entry name" value="P-loop_NTPase"/>
</dbReference>